<sequence>MATGHCFAMDVESQRVWDYGADGYVHRLMQNQEDGKLVEIPSPMPPPIRGPGTTIYNPRIPGNSGEYTGAGTGAFGTGGFPKVSIAGSSGSKPKADVGEQFAQLLTSQLDSQREYYEALLSTAVERISLLNSTEQRLQDISKEQEKLQQVRAGLERELDKAQTKTARLQENYEKALHRYMEERAINERTMEKMRRIETEQARCEVELSDLREQVRDLMFFHEAQEQFKDVADEVKEGQVIVGPGPSSSSSKKKKARKKKKNEVVITTK</sequence>
<name>A0ACB6V3R1_9ASCO</name>
<reference evidence="1 2" key="1">
    <citation type="journal article" date="2020" name="Front. Microbiol.">
        <title>Phenotypic and Genetic Characterization of the Cheese Ripening Yeast Geotrichum candidum.</title>
        <authorList>
            <person name="Perkins V."/>
            <person name="Vignola S."/>
            <person name="Lessard M.H."/>
            <person name="Plante P.L."/>
            <person name="Corbeil J."/>
            <person name="Dugat-Bony E."/>
            <person name="Frenette M."/>
            <person name="Labrie S."/>
        </authorList>
    </citation>
    <scope>NUCLEOTIDE SEQUENCE [LARGE SCALE GENOMIC DNA]</scope>
    <source>
        <strain evidence="1 2">LMA-1147</strain>
    </source>
</reference>
<protein>
    <submittedName>
        <fullName evidence="1">Uncharacterized protein</fullName>
    </submittedName>
</protein>
<keyword evidence="2" id="KW-1185">Reference proteome</keyword>
<accession>A0ACB6V3R1</accession>
<evidence type="ECO:0000313" key="2">
    <source>
        <dbReference type="Proteomes" id="UP000744676"/>
    </source>
</evidence>
<evidence type="ECO:0000313" key="1">
    <source>
        <dbReference type="EMBL" id="KAF5096934.1"/>
    </source>
</evidence>
<comment type="caution">
    <text evidence="1">The sequence shown here is derived from an EMBL/GenBank/DDBJ whole genome shotgun (WGS) entry which is preliminary data.</text>
</comment>
<proteinExistence type="predicted"/>
<organism evidence="1 2">
    <name type="scientific">Geotrichum galactomycetum</name>
    <dbReference type="NCBI Taxonomy" id="27317"/>
    <lineage>
        <taxon>Eukaryota</taxon>
        <taxon>Fungi</taxon>
        <taxon>Dikarya</taxon>
        <taxon>Ascomycota</taxon>
        <taxon>Saccharomycotina</taxon>
        <taxon>Dipodascomycetes</taxon>
        <taxon>Dipodascales</taxon>
        <taxon>Dipodascaceae</taxon>
        <taxon>Geotrichum</taxon>
    </lineage>
</organism>
<dbReference type="Proteomes" id="UP000744676">
    <property type="component" value="Unassembled WGS sequence"/>
</dbReference>
<dbReference type="EMBL" id="QVQA01000077">
    <property type="protein sequence ID" value="KAF5096934.1"/>
    <property type="molecule type" value="Genomic_DNA"/>
</dbReference>
<gene>
    <name evidence="1" type="ORF">D0Z00_002594</name>
</gene>